<comment type="caution">
    <text evidence="1">The sequence shown here is derived from an EMBL/GenBank/DDBJ whole genome shotgun (WGS) entry which is preliminary data.</text>
</comment>
<organism evidence="1 2">
    <name type="scientific">Cardiocondyla obscurior</name>
    <dbReference type="NCBI Taxonomy" id="286306"/>
    <lineage>
        <taxon>Eukaryota</taxon>
        <taxon>Metazoa</taxon>
        <taxon>Ecdysozoa</taxon>
        <taxon>Arthropoda</taxon>
        <taxon>Hexapoda</taxon>
        <taxon>Insecta</taxon>
        <taxon>Pterygota</taxon>
        <taxon>Neoptera</taxon>
        <taxon>Endopterygota</taxon>
        <taxon>Hymenoptera</taxon>
        <taxon>Apocrita</taxon>
        <taxon>Aculeata</taxon>
        <taxon>Formicoidea</taxon>
        <taxon>Formicidae</taxon>
        <taxon>Myrmicinae</taxon>
        <taxon>Cardiocondyla</taxon>
    </lineage>
</organism>
<dbReference type="EMBL" id="JADYXP020000023">
    <property type="protein sequence ID" value="KAL0102270.1"/>
    <property type="molecule type" value="Genomic_DNA"/>
</dbReference>
<name>A0AAW2EJE9_9HYME</name>
<sequence>MTGKQCLPDDNEDNQSRIKLIADKRKLLEEKSTQVEAEIRNCFQDLAKLLQSREKQLLRQAEAIHRQQLSLIETSLDFLPSSVAILNDRGKLEDQIRQFGNIETYGSNSITVKDAEPYKVVDYQDANKDHVSFDKSITKKSDQKAKDHLSLPRYKDFISDYRTVRISSLPTTFLTDNQLRDSRNIKANAFKIFKGALSISGCSPLLIIKRKLGLTHVSLDGLHAFDKAYSRDIQSFGMSCKAMESCESNTSTDETAESNSQLDKKIVNQIIADNYDSIRHSKEREKSFEHPIQVQQWLQQILAETEIEPAIHEIGQFSEISKAKLCNEL</sequence>
<protein>
    <submittedName>
        <fullName evidence="1">Uncharacterized protein</fullName>
    </submittedName>
</protein>
<proteinExistence type="predicted"/>
<dbReference type="Proteomes" id="UP001430953">
    <property type="component" value="Unassembled WGS sequence"/>
</dbReference>
<reference evidence="1 2" key="1">
    <citation type="submission" date="2023-03" db="EMBL/GenBank/DDBJ databases">
        <title>High recombination rates correlate with genetic variation in Cardiocondyla obscurior ants.</title>
        <authorList>
            <person name="Errbii M."/>
        </authorList>
    </citation>
    <scope>NUCLEOTIDE SEQUENCE [LARGE SCALE GENOMIC DNA]</scope>
    <source>
        <strain evidence="1">Alpha-2009</strain>
        <tissue evidence="1">Whole body</tissue>
    </source>
</reference>
<accession>A0AAW2EJE9</accession>
<gene>
    <name evidence="1" type="ORF">PUN28_018659</name>
</gene>
<dbReference type="AlphaFoldDB" id="A0AAW2EJE9"/>
<keyword evidence="2" id="KW-1185">Reference proteome</keyword>
<evidence type="ECO:0000313" key="2">
    <source>
        <dbReference type="Proteomes" id="UP001430953"/>
    </source>
</evidence>
<evidence type="ECO:0000313" key="1">
    <source>
        <dbReference type="EMBL" id="KAL0102270.1"/>
    </source>
</evidence>